<evidence type="ECO:0000313" key="1">
    <source>
        <dbReference type="EMBL" id="TKA39142.1"/>
    </source>
</evidence>
<sequence length="89" mass="9747">PVRSTQRGHHPIISRRPTPYAEELRATLFEAIERCTGASERDLDGAIAAGAWYDDLDETFGDDDEEWVVVEAEDGEEQWEVVGTGGGAA</sequence>
<accession>A0A4U0UU90</accession>
<reference evidence="1 2" key="1">
    <citation type="submission" date="2017-03" db="EMBL/GenBank/DDBJ databases">
        <title>Genomes of endolithic fungi from Antarctica.</title>
        <authorList>
            <person name="Coleine C."/>
            <person name="Masonjones S."/>
            <person name="Stajich J.E."/>
        </authorList>
    </citation>
    <scope>NUCLEOTIDE SEQUENCE [LARGE SCALE GENOMIC DNA]</scope>
    <source>
        <strain evidence="1 2">CCFEE 5184</strain>
    </source>
</reference>
<dbReference type="AlphaFoldDB" id="A0A4U0UU90"/>
<name>A0A4U0UU90_9PEZI</name>
<gene>
    <name evidence="1" type="ORF">B0A55_13335</name>
</gene>
<dbReference type="EMBL" id="NAJQ01002697">
    <property type="protein sequence ID" value="TKA39142.1"/>
    <property type="molecule type" value="Genomic_DNA"/>
</dbReference>
<comment type="caution">
    <text evidence="1">The sequence shown here is derived from an EMBL/GenBank/DDBJ whole genome shotgun (WGS) entry which is preliminary data.</text>
</comment>
<evidence type="ECO:0000313" key="2">
    <source>
        <dbReference type="Proteomes" id="UP000309340"/>
    </source>
</evidence>
<feature type="non-terminal residue" evidence="1">
    <location>
        <position position="1"/>
    </location>
</feature>
<organism evidence="1 2">
    <name type="scientific">Friedmanniomyces simplex</name>
    <dbReference type="NCBI Taxonomy" id="329884"/>
    <lineage>
        <taxon>Eukaryota</taxon>
        <taxon>Fungi</taxon>
        <taxon>Dikarya</taxon>
        <taxon>Ascomycota</taxon>
        <taxon>Pezizomycotina</taxon>
        <taxon>Dothideomycetes</taxon>
        <taxon>Dothideomycetidae</taxon>
        <taxon>Mycosphaerellales</taxon>
        <taxon>Teratosphaeriaceae</taxon>
        <taxon>Friedmanniomyces</taxon>
    </lineage>
</organism>
<proteinExistence type="predicted"/>
<keyword evidence="2" id="KW-1185">Reference proteome</keyword>
<protein>
    <submittedName>
        <fullName evidence="1">Uncharacterized protein</fullName>
    </submittedName>
</protein>
<dbReference type="Proteomes" id="UP000309340">
    <property type="component" value="Unassembled WGS sequence"/>
</dbReference>